<accession>A0A640S7R1</accession>
<evidence type="ECO:0000313" key="3">
    <source>
        <dbReference type="Proteomes" id="UP000435837"/>
    </source>
</evidence>
<gene>
    <name evidence="2" type="ORF">Scani_27190</name>
</gene>
<dbReference type="Proteomes" id="UP000435837">
    <property type="component" value="Unassembled WGS sequence"/>
</dbReference>
<protein>
    <submittedName>
        <fullName evidence="2">Uncharacterized protein</fullName>
    </submittedName>
</protein>
<dbReference type="AlphaFoldDB" id="A0A640S7R1"/>
<reference evidence="2 3" key="1">
    <citation type="submission" date="2019-12" db="EMBL/GenBank/DDBJ databases">
        <title>Whole genome shotgun sequence of Streptomyces caniferus NBRC 15389.</title>
        <authorList>
            <person name="Ichikawa N."/>
            <person name="Kimura A."/>
            <person name="Kitahashi Y."/>
            <person name="Komaki H."/>
            <person name="Tamura T."/>
        </authorList>
    </citation>
    <scope>NUCLEOTIDE SEQUENCE [LARGE SCALE GENOMIC DNA]</scope>
    <source>
        <strain evidence="2 3">NBRC 15389</strain>
    </source>
</reference>
<proteinExistence type="predicted"/>
<organism evidence="2 3">
    <name type="scientific">Streptomyces caniferus</name>
    <dbReference type="NCBI Taxonomy" id="285557"/>
    <lineage>
        <taxon>Bacteria</taxon>
        <taxon>Bacillati</taxon>
        <taxon>Actinomycetota</taxon>
        <taxon>Actinomycetes</taxon>
        <taxon>Kitasatosporales</taxon>
        <taxon>Streptomycetaceae</taxon>
        <taxon>Streptomyces</taxon>
    </lineage>
</organism>
<evidence type="ECO:0000313" key="2">
    <source>
        <dbReference type="EMBL" id="GFE06451.1"/>
    </source>
</evidence>
<sequence>MRTQRLADGVSKAEISQLGDQHYRAKIVARGSVLATLETNGHDDGLDANDMFVTLTMDGQVHSWMGGGHQGPGTFKLAGGWTAKVTKAGELRYRAQIIGHDGVAATLETKGHDVGLDANGMYIVLSAGGVLSAHASLSVRLRGGSTAQGGKRPSGPDALLGVVSQSHAPVSRAARGTGPPAAVVIELSPASAGVGQVQGEGGLDEGGDAVGGASQLAQSRHDLRVAMARSTSARSVGCERLTACRPAESVTQRPQYGRRMVPPAPR</sequence>
<evidence type="ECO:0000256" key="1">
    <source>
        <dbReference type="SAM" id="MobiDB-lite"/>
    </source>
</evidence>
<name>A0A640S7R1_9ACTN</name>
<dbReference type="EMBL" id="BLIN01000003">
    <property type="protein sequence ID" value="GFE06451.1"/>
    <property type="molecule type" value="Genomic_DNA"/>
</dbReference>
<feature type="region of interest" description="Disordered" evidence="1">
    <location>
        <begin position="247"/>
        <end position="266"/>
    </location>
</feature>
<comment type="caution">
    <text evidence="2">The sequence shown here is derived from an EMBL/GenBank/DDBJ whole genome shotgun (WGS) entry which is preliminary data.</text>
</comment>